<protein>
    <submittedName>
        <fullName evidence="1">Uncharacterized protein</fullName>
    </submittedName>
</protein>
<accession>A0A816H355</accession>
<organism evidence="1 2">
    <name type="scientific">Adineta ricciae</name>
    <name type="common">Rotifer</name>
    <dbReference type="NCBI Taxonomy" id="249248"/>
    <lineage>
        <taxon>Eukaryota</taxon>
        <taxon>Metazoa</taxon>
        <taxon>Spiralia</taxon>
        <taxon>Gnathifera</taxon>
        <taxon>Rotifera</taxon>
        <taxon>Eurotatoria</taxon>
        <taxon>Bdelloidea</taxon>
        <taxon>Adinetida</taxon>
        <taxon>Adinetidae</taxon>
        <taxon>Adineta</taxon>
    </lineage>
</organism>
<dbReference type="AlphaFoldDB" id="A0A816H355"/>
<sequence>MIKGRFNYDEGDDLVYIFPKSDILYVLLSSPTSDKEKMFTRTVYLTDTQPTSLNNDGIEDLAVLHWNEVLAVFIGTNADLNQDQKDNLITVDNEKDSIRILLASTCDA</sequence>
<keyword evidence="2" id="KW-1185">Reference proteome</keyword>
<reference evidence="1" key="1">
    <citation type="submission" date="2021-02" db="EMBL/GenBank/DDBJ databases">
        <authorList>
            <person name="Nowell W R."/>
        </authorList>
    </citation>
    <scope>NUCLEOTIDE SEQUENCE</scope>
</reference>
<dbReference type="SUPFAM" id="SSF69318">
    <property type="entry name" value="Integrin alpha N-terminal domain"/>
    <property type="match status" value="1"/>
</dbReference>
<name>A0A816H355_ADIRI</name>
<gene>
    <name evidence="1" type="ORF">XAT740_LOCUS60509</name>
</gene>
<proteinExistence type="predicted"/>
<evidence type="ECO:0000313" key="1">
    <source>
        <dbReference type="EMBL" id="CAF1680765.1"/>
    </source>
</evidence>
<evidence type="ECO:0000313" key="2">
    <source>
        <dbReference type="Proteomes" id="UP000663828"/>
    </source>
</evidence>
<dbReference type="EMBL" id="CAJNOR010014998">
    <property type="protein sequence ID" value="CAF1680765.1"/>
    <property type="molecule type" value="Genomic_DNA"/>
</dbReference>
<dbReference type="Proteomes" id="UP000663828">
    <property type="component" value="Unassembled WGS sequence"/>
</dbReference>
<dbReference type="InterPro" id="IPR028994">
    <property type="entry name" value="Integrin_alpha_N"/>
</dbReference>
<comment type="caution">
    <text evidence="1">The sequence shown here is derived from an EMBL/GenBank/DDBJ whole genome shotgun (WGS) entry which is preliminary data.</text>
</comment>